<dbReference type="RefSeq" id="XP_018012206.1">
    <property type="nucleotide sequence ID" value="XM_018156717.2"/>
</dbReference>
<evidence type="ECO:0000313" key="3">
    <source>
        <dbReference type="RefSeq" id="XP_018012206.1"/>
    </source>
</evidence>
<keyword evidence="2" id="KW-1185">Reference proteome</keyword>
<feature type="compositionally biased region" description="Basic and acidic residues" evidence="1">
    <location>
        <begin position="116"/>
        <end position="126"/>
    </location>
</feature>
<gene>
    <name evidence="3" type="primary">LOC108669396</name>
</gene>
<name>A0A8B7NFJ0_HYAAZ</name>
<evidence type="ECO:0000313" key="2">
    <source>
        <dbReference type="Proteomes" id="UP000694843"/>
    </source>
</evidence>
<proteinExistence type="predicted"/>
<accession>A0A8B7NFJ0</accession>
<dbReference type="GeneID" id="108669396"/>
<dbReference type="KEGG" id="hazt:108669396"/>
<organism evidence="2 3">
    <name type="scientific">Hyalella azteca</name>
    <name type="common">Amphipod</name>
    <dbReference type="NCBI Taxonomy" id="294128"/>
    <lineage>
        <taxon>Eukaryota</taxon>
        <taxon>Metazoa</taxon>
        <taxon>Ecdysozoa</taxon>
        <taxon>Arthropoda</taxon>
        <taxon>Crustacea</taxon>
        <taxon>Multicrustacea</taxon>
        <taxon>Malacostraca</taxon>
        <taxon>Eumalacostraca</taxon>
        <taxon>Peracarida</taxon>
        <taxon>Amphipoda</taxon>
        <taxon>Senticaudata</taxon>
        <taxon>Talitrida</taxon>
        <taxon>Talitroidea</taxon>
        <taxon>Hyalellidae</taxon>
        <taxon>Hyalella</taxon>
    </lineage>
</organism>
<sequence>MDLDLFLHMLYLKGEIDEQQSINRHLIGKVDSYVDKIRKLEHKNKILSDKMEVLAKKTSKLDLKNKSLSMNDKASTEKVAKLEERNSELMKSNKKLYTKFKKEKMKARALENNNPNKEEEEHESFASRDSSSSRSKENVGPNDDDENQMALAGSQPALENNYNNNQEEMDSNSSDHAPEKLSKGCQCGPCGTFWISSADLELLRQTHSAEQMQALSSFLHPIEDLKAAIHTEVPTPVNDVPPSSPKKNLTAFDVNDVD</sequence>
<dbReference type="AlphaFoldDB" id="A0A8B7NFJ0"/>
<feature type="region of interest" description="Disordered" evidence="1">
    <location>
        <begin position="109"/>
        <end position="183"/>
    </location>
</feature>
<feature type="compositionally biased region" description="Polar residues" evidence="1">
    <location>
        <begin position="157"/>
        <end position="175"/>
    </location>
</feature>
<dbReference type="Proteomes" id="UP000694843">
    <property type="component" value="Unplaced"/>
</dbReference>
<feature type="region of interest" description="Disordered" evidence="1">
    <location>
        <begin position="233"/>
        <end position="258"/>
    </location>
</feature>
<protein>
    <submittedName>
        <fullName evidence="3">Uncharacterized protein LOC108669396</fullName>
    </submittedName>
</protein>
<reference evidence="3" key="1">
    <citation type="submission" date="2025-08" db="UniProtKB">
        <authorList>
            <consortium name="RefSeq"/>
        </authorList>
    </citation>
    <scope>IDENTIFICATION</scope>
    <source>
        <tissue evidence="3">Whole organism</tissue>
    </source>
</reference>
<evidence type="ECO:0000256" key="1">
    <source>
        <dbReference type="SAM" id="MobiDB-lite"/>
    </source>
</evidence>